<feature type="domain" description="Type II methyltransferase M.TaqI-like" evidence="9">
    <location>
        <begin position="91"/>
        <end position="266"/>
    </location>
</feature>
<evidence type="ECO:0000256" key="4">
    <source>
        <dbReference type="ARBA" id="ARBA00022691"/>
    </source>
</evidence>
<evidence type="ECO:0000313" key="12">
    <source>
        <dbReference type="Proteomes" id="UP000283732"/>
    </source>
</evidence>
<keyword evidence="5" id="KW-0680">Restriction system</keyword>
<evidence type="ECO:0000313" key="10">
    <source>
        <dbReference type="EMBL" id="RGZ48683.1"/>
    </source>
</evidence>
<dbReference type="SUPFAM" id="SSF53335">
    <property type="entry name" value="S-adenosyl-L-methionine-dependent methyltransferases"/>
    <property type="match status" value="1"/>
</dbReference>
<evidence type="ECO:0000313" key="11">
    <source>
        <dbReference type="EMBL" id="RHH74142.1"/>
    </source>
</evidence>
<dbReference type="InterPro" id="IPR029063">
    <property type="entry name" value="SAM-dependent_MTases_sf"/>
</dbReference>
<dbReference type="InterPro" id="IPR050953">
    <property type="entry name" value="N4_N6_ade-DNA_methylase"/>
</dbReference>
<dbReference type="GO" id="GO:0004519">
    <property type="term" value="F:endonuclease activity"/>
    <property type="evidence" value="ECO:0007669"/>
    <property type="project" value="UniProtKB-KW"/>
</dbReference>
<dbReference type="EC" id="2.1.1.72" evidence="1"/>
<reference evidence="12 13" key="1">
    <citation type="submission" date="2018-08" db="EMBL/GenBank/DDBJ databases">
        <title>A genome reference for cultivated species of the human gut microbiota.</title>
        <authorList>
            <person name="Zou Y."/>
            <person name="Xue W."/>
            <person name="Luo G."/>
        </authorList>
    </citation>
    <scope>NUCLEOTIDE SEQUENCE [LARGE SCALE GENOMIC DNA]</scope>
    <source>
        <strain evidence="11 12">AM16-50</strain>
        <strain evidence="10 13">AM50-15</strain>
    </source>
</reference>
<keyword evidence="11" id="KW-0255">Endonuclease</keyword>
<keyword evidence="3" id="KW-0808">Transferase</keyword>
<dbReference type="PANTHER" id="PTHR33841">
    <property type="entry name" value="DNA METHYLTRANSFERASE YEEA-RELATED"/>
    <property type="match status" value="1"/>
</dbReference>
<keyword evidence="11" id="KW-0378">Hydrolase</keyword>
<evidence type="ECO:0000256" key="8">
    <source>
        <dbReference type="SAM" id="Coils"/>
    </source>
</evidence>
<sequence length="512" mass="59162">MENSLFQNVYNPDVLSCIANLSNDEVFTPPELANKIIDMLPQELFENPDTTFLDPCCKSGVFLREIVKRLIKGLEKQIPDLEKRIEHIFSKQLFGIAITELTSLLSRRSVYCSKYPSGEFSVYQFPEEKPQGNIIFQRIRHTWKDGKCIYCGASKNEYDRGTELETHAYQFIHNLDVHKVFNMKFDVIIGNPPYQMNDGGGEGSSATPIYDKFVKNAIKLNPRYLTMIIPARWYSGGKGLDSFRDEMLNDRHLRIIHDFPETSDCFPGINIRGGVCYFLWDRNQKGDCLIYNHKGNIVTSFIERPLLEGNSTTFIRYNEAISILNKVRSFKEETMDNRVQSRLPFGIPSNFENYELTKSSKANITLFRSDRSKSSQKQVFIESRYITKNIAWKDKKKVLVSKASPGGDEYPHSIISTPLYADVNTVCTETYLIVDFVNNKVEGQNLISYMTTRFFRFMMFLIKNTQNISKGVFAFVPVQDYSKSWTDEELYAKYGLTEEEIAFIESMIRPME</sequence>
<evidence type="ECO:0000256" key="2">
    <source>
        <dbReference type="ARBA" id="ARBA00022603"/>
    </source>
</evidence>
<dbReference type="InterPro" id="IPR002052">
    <property type="entry name" value="DNA_methylase_N6_adenine_CS"/>
</dbReference>
<evidence type="ECO:0000256" key="7">
    <source>
        <dbReference type="ARBA" id="ARBA00047942"/>
    </source>
</evidence>
<accession>A0A3R6I1C4</accession>
<dbReference type="RefSeq" id="WP_122203020.1">
    <property type="nucleotide sequence ID" value="NZ_QRKC01000014.1"/>
</dbReference>
<organism evidence="11 12">
    <name type="scientific">Parabacteroides merdae</name>
    <dbReference type="NCBI Taxonomy" id="46503"/>
    <lineage>
        <taxon>Bacteria</taxon>
        <taxon>Pseudomonadati</taxon>
        <taxon>Bacteroidota</taxon>
        <taxon>Bacteroidia</taxon>
        <taxon>Bacteroidales</taxon>
        <taxon>Tannerellaceae</taxon>
        <taxon>Parabacteroides</taxon>
    </lineage>
</organism>
<feature type="coiled-coil region" evidence="8">
    <location>
        <begin position="64"/>
        <end position="91"/>
    </location>
</feature>
<evidence type="ECO:0000256" key="6">
    <source>
        <dbReference type="ARBA" id="ARBA00023125"/>
    </source>
</evidence>
<dbReference type="Pfam" id="PF07669">
    <property type="entry name" value="Eco57I"/>
    <property type="match status" value="1"/>
</dbReference>
<evidence type="ECO:0000256" key="3">
    <source>
        <dbReference type="ARBA" id="ARBA00022679"/>
    </source>
</evidence>
<evidence type="ECO:0000256" key="5">
    <source>
        <dbReference type="ARBA" id="ARBA00022747"/>
    </source>
</evidence>
<dbReference type="EMBL" id="QSEF01000010">
    <property type="protein sequence ID" value="RGZ48683.1"/>
    <property type="molecule type" value="Genomic_DNA"/>
</dbReference>
<dbReference type="GO" id="GO:0009307">
    <property type="term" value="P:DNA restriction-modification system"/>
    <property type="evidence" value="ECO:0007669"/>
    <property type="project" value="UniProtKB-KW"/>
</dbReference>
<evidence type="ECO:0000313" key="13">
    <source>
        <dbReference type="Proteomes" id="UP000285173"/>
    </source>
</evidence>
<proteinExistence type="predicted"/>
<keyword evidence="4" id="KW-0949">S-adenosyl-L-methionine</keyword>
<keyword evidence="11" id="KW-0540">Nuclease</keyword>
<keyword evidence="8" id="KW-0175">Coiled coil</keyword>
<dbReference type="EMBL" id="QRKC01000014">
    <property type="protein sequence ID" value="RHH74142.1"/>
    <property type="molecule type" value="Genomic_DNA"/>
</dbReference>
<dbReference type="Proteomes" id="UP000285173">
    <property type="component" value="Unassembled WGS sequence"/>
</dbReference>
<evidence type="ECO:0000259" key="9">
    <source>
        <dbReference type="Pfam" id="PF07669"/>
    </source>
</evidence>
<protein>
    <recommendedName>
        <fullName evidence="1">site-specific DNA-methyltransferase (adenine-specific)</fullName>
        <ecNumber evidence="1">2.1.1.72</ecNumber>
    </recommendedName>
</protein>
<name>A0A3R6I1C4_9BACT</name>
<dbReference type="Gene3D" id="3.40.50.150">
    <property type="entry name" value="Vaccinia Virus protein VP39"/>
    <property type="match status" value="1"/>
</dbReference>
<dbReference type="InterPro" id="IPR011639">
    <property type="entry name" value="MethylTrfase_TaqI-like_dom"/>
</dbReference>
<gene>
    <name evidence="11" type="ORF">DW191_18880</name>
    <name evidence="10" type="ORF">DW986_08895</name>
</gene>
<dbReference type="Proteomes" id="UP000283732">
    <property type="component" value="Unassembled WGS sequence"/>
</dbReference>
<dbReference type="AlphaFoldDB" id="A0A3R6I1C4"/>
<dbReference type="PROSITE" id="PS00092">
    <property type="entry name" value="N6_MTASE"/>
    <property type="match status" value="1"/>
</dbReference>
<dbReference type="GO" id="GO:0003677">
    <property type="term" value="F:DNA binding"/>
    <property type="evidence" value="ECO:0007669"/>
    <property type="project" value="UniProtKB-KW"/>
</dbReference>
<evidence type="ECO:0000256" key="1">
    <source>
        <dbReference type="ARBA" id="ARBA00011900"/>
    </source>
</evidence>
<keyword evidence="6" id="KW-0238">DNA-binding</keyword>
<keyword evidence="2" id="KW-0489">Methyltransferase</keyword>
<comment type="caution">
    <text evidence="11">The sequence shown here is derived from an EMBL/GenBank/DDBJ whole genome shotgun (WGS) entry which is preliminary data.</text>
</comment>
<comment type="catalytic activity">
    <reaction evidence="7">
        <text>a 2'-deoxyadenosine in DNA + S-adenosyl-L-methionine = an N(6)-methyl-2'-deoxyadenosine in DNA + S-adenosyl-L-homocysteine + H(+)</text>
        <dbReference type="Rhea" id="RHEA:15197"/>
        <dbReference type="Rhea" id="RHEA-COMP:12418"/>
        <dbReference type="Rhea" id="RHEA-COMP:12419"/>
        <dbReference type="ChEBI" id="CHEBI:15378"/>
        <dbReference type="ChEBI" id="CHEBI:57856"/>
        <dbReference type="ChEBI" id="CHEBI:59789"/>
        <dbReference type="ChEBI" id="CHEBI:90615"/>
        <dbReference type="ChEBI" id="CHEBI:90616"/>
        <dbReference type="EC" id="2.1.1.72"/>
    </reaction>
</comment>
<dbReference type="PANTHER" id="PTHR33841:SF6">
    <property type="entry name" value="TYPE II METHYLTRANSFERASE M.HINDII"/>
    <property type="match status" value="1"/>
</dbReference>
<dbReference type="PRINTS" id="PR00507">
    <property type="entry name" value="N12N6MTFRASE"/>
</dbReference>
<dbReference type="GO" id="GO:0009007">
    <property type="term" value="F:site-specific DNA-methyltransferase (adenine-specific) activity"/>
    <property type="evidence" value="ECO:0007669"/>
    <property type="project" value="UniProtKB-EC"/>
</dbReference>
<dbReference type="GO" id="GO:0032259">
    <property type="term" value="P:methylation"/>
    <property type="evidence" value="ECO:0007669"/>
    <property type="project" value="UniProtKB-KW"/>
</dbReference>